<name>A6W8P9_KINRD</name>
<dbReference type="AlphaFoldDB" id="A6W8P9"/>
<dbReference type="KEGG" id="kra:Krad_1702"/>
<organism evidence="2 3">
    <name type="scientific">Kineococcus radiotolerans (strain ATCC BAA-149 / DSM 14245 / SRS30216)</name>
    <dbReference type="NCBI Taxonomy" id="266940"/>
    <lineage>
        <taxon>Bacteria</taxon>
        <taxon>Bacillati</taxon>
        <taxon>Actinomycetota</taxon>
        <taxon>Actinomycetes</taxon>
        <taxon>Kineosporiales</taxon>
        <taxon>Kineosporiaceae</taxon>
        <taxon>Kineococcus</taxon>
    </lineage>
</organism>
<proteinExistence type="predicted"/>
<feature type="region of interest" description="Disordered" evidence="1">
    <location>
        <begin position="25"/>
        <end position="64"/>
    </location>
</feature>
<dbReference type="EMBL" id="CP000750">
    <property type="protein sequence ID" value="ABS03188.1"/>
    <property type="molecule type" value="Genomic_DNA"/>
</dbReference>
<protein>
    <submittedName>
        <fullName evidence="2">Uncharacterized protein</fullName>
    </submittedName>
</protein>
<sequence>MTGYALLKNSRGGILEGTLVKIARSAGTAPPPDPVDPVDPTTPVDPTYPPDVAPNELSTGPVSSKLRWAPPTLVNPVTWNITSAATSSRTFANDQDVIINTPVPITWKNGVTIKGGRNIIWRGGDIRLNSPAYTGDAGSDAAKLNRGVYIVGNTGTAGLATPRHIFIEGLKISGVEVWEGVNVDMMNDTRATVTIQNYYCQRVNWRVPPGGGTHDGGDVLQVWRGPWRLRVDRLSAPECTYQSLFLQPVKFYPGSYVPLDLYQFRNMDFHGVDGSTYSPPSPKSTAQLINVTNPDVLGKDRRTCYNVYINPGPGRSYAQAVGGTWVGLQQGPPPAPFVDPSKVGIGYVSPGYENP</sequence>
<dbReference type="Proteomes" id="UP000001116">
    <property type="component" value="Chromosome"/>
</dbReference>
<reference evidence="3" key="1">
    <citation type="journal article" date="2008" name="PLoS ONE">
        <title>Survival in nuclear waste, extreme resistance, and potential applications gleaned from the genome sequence of Kineococcus radiotolerans SRS30216.</title>
        <authorList>
            <person name="Bagwell C.E."/>
            <person name="Bhat S."/>
            <person name="Hawkins G.M."/>
            <person name="Smith B.W."/>
            <person name="Biswas T."/>
            <person name="Hoover T.R."/>
            <person name="Saunders E."/>
            <person name="Han C.S."/>
            <person name="Tsodikov O.V."/>
            <person name="Shimkets L.J."/>
        </authorList>
    </citation>
    <scope>NUCLEOTIDE SEQUENCE [LARGE SCALE GENOMIC DNA]</scope>
    <source>
        <strain evidence="3">ATCC BAA-149 / DSM 14245 / SRS30216</strain>
    </source>
</reference>
<dbReference type="HOGENOM" id="CLU_780274_0_0_11"/>
<dbReference type="RefSeq" id="WP_011981673.1">
    <property type="nucleotide sequence ID" value="NC_009664.2"/>
</dbReference>
<gene>
    <name evidence="2" type="ordered locus">Krad_1702</name>
</gene>
<evidence type="ECO:0000313" key="3">
    <source>
        <dbReference type="Proteomes" id="UP000001116"/>
    </source>
</evidence>
<dbReference type="OrthoDB" id="4830643at2"/>
<evidence type="ECO:0000313" key="2">
    <source>
        <dbReference type="EMBL" id="ABS03188.1"/>
    </source>
</evidence>
<evidence type="ECO:0000256" key="1">
    <source>
        <dbReference type="SAM" id="MobiDB-lite"/>
    </source>
</evidence>
<dbReference type="STRING" id="266940.Krad_1702"/>
<accession>A6W8P9</accession>
<keyword evidence="3" id="KW-1185">Reference proteome</keyword>